<evidence type="ECO:0000256" key="2">
    <source>
        <dbReference type="SAM" id="Phobius"/>
    </source>
</evidence>
<dbReference type="RefSeq" id="WP_191270024.1">
    <property type="nucleotide sequence ID" value="NZ_BNDS01000002.1"/>
</dbReference>
<feature type="region of interest" description="Disordered" evidence="1">
    <location>
        <begin position="116"/>
        <end position="141"/>
    </location>
</feature>
<dbReference type="EMBL" id="BNDS01000002">
    <property type="protein sequence ID" value="GHH97325.1"/>
    <property type="molecule type" value="Genomic_DNA"/>
</dbReference>
<dbReference type="InterPro" id="IPR024623">
    <property type="entry name" value="YtxH"/>
</dbReference>
<evidence type="ECO:0000313" key="4">
    <source>
        <dbReference type="Proteomes" id="UP000637074"/>
    </source>
</evidence>
<comment type="caution">
    <text evidence="3">The sequence shown here is derived from an EMBL/GenBank/DDBJ whole genome shotgun (WGS) entry which is preliminary data.</text>
</comment>
<keyword evidence="2" id="KW-0472">Membrane</keyword>
<name>A0ABQ3MXB3_9BACI</name>
<sequence>MANREYDSRETNQGRNEGSTSSFLLGAIIGGAVGAAAALFLTPKTGKDLRNTIGSNAGSIVNKTGQLSETVKTKGTALAAKTSTLSQGIVQQSAELLSKVKEKAISKEEAKDDTEINYISIGSSSNTSPVKQEDKGTANDDEIRKKLLEAQMAFDEEENRIKL</sequence>
<dbReference type="PANTHER" id="PTHR35792">
    <property type="entry name" value="GENERAL STRESS PROTEIN"/>
    <property type="match status" value="1"/>
</dbReference>
<dbReference type="InterPro" id="IPR052928">
    <property type="entry name" value="Desiccation-related_membrane"/>
</dbReference>
<keyword evidence="2" id="KW-1133">Transmembrane helix</keyword>
<gene>
    <name evidence="3" type="ORF">AM1BK_08680</name>
</gene>
<reference evidence="3 4" key="1">
    <citation type="journal article" date="2022" name="Int. J. Syst. Evol. Microbiol.">
        <title>Neobacillus kokaensis sp. nov., isolated from soil.</title>
        <authorList>
            <person name="Yuki K."/>
            <person name="Matsubara H."/>
            <person name="Yamaguchi S."/>
        </authorList>
    </citation>
    <scope>NUCLEOTIDE SEQUENCE [LARGE SCALE GENOMIC DNA]</scope>
    <source>
        <strain evidence="3 4">LOB 377</strain>
    </source>
</reference>
<keyword evidence="2" id="KW-0812">Transmembrane</keyword>
<feature type="compositionally biased region" description="Polar residues" evidence="1">
    <location>
        <begin position="120"/>
        <end position="130"/>
    </location>
</feature>
<feature type="transmembrane region" description="Helical" evidence="2">
    <location>
        <begin position="20"/>
        <end position="41"/>
    </location>
</feature>
<protein>
    <recommendedName>
        <fullName evidence="5">YtxH domain-containing protein</fullName>
    </recommendedName>
</protein>
<organism evidence="3 4">
    <name type="scientific">Neobacillus kokaensis</name>
    <dbReference type="NCBI Taxonomy" id="2759023"/>
    <lineage>
        <taxon>Bacteria</taxon>
        <taxon>Bacillati</taxon>
        <taxon>Bacillota</taxon>
        <taxon>Bacilli</taxon>
        <taxon>Bacillales</taxon>
        <taxon>Bacillaceae</taxon>
        <taxon>Neobacillus</taxon>
    </lineage>
</organism>
<keyword evidence="4" id="KW-1185">Reference proteome</keyword>
<evidence type="ECO:0008006" key="5">
    <source>
        <dbReference type="Google" id="ProtNLM"/>
    </source>
</evidence>
<dbReference type="PANTHER" id="PTHR35792:SF1">
    <property type="entry name" value="SLL0268 PROTEIN"/>
    <property type="match status" value="1"/>
</dbReference>
<dbReference type="Pfam" id="PF12732">
    <property type="entry name" value="YtxH"/>
    <property type="match status" value="1"/>
</dbReference>
<evidence type="ECO:0000256" key="1">
    <source>
        <dbReference type="SAM" id="MobiDB-lite"/>
    </source>
</evidence>
<accession>A0ABQ3MXB3</accession>
<dbReference type="Proteomes" id="UP000637074">
    <property type="component" value="Unassembled WGS sequence"/>
</dbReference>
<evidence type="ECO:0000313" key="3">
    <source>
        <dbReference type="EMBL" id="GHH97325.1"/>
    </source>
</evidence>
<proteinExistence type="predicted"/>
<feature type="compositionally biased region" description="Basic and acidic residues" evidence="1">
    <location>
        <begin position="131"/>
        <end position="141"/>
    </location>
</feature>